<name>A0A4Z0H991_9ACTN</name>
<proteinExistence type="predicted"/>
<accession>A0A4Z0H991</accession>
<gene>
    <name evidence="1" type="ORF">E4099_12620</name>
</gene>
<evidence type="ECO:0000313" key="1">
    <source>
        <dbReference type="EMBL" id="TGB10565.1"/>
    </source>
</evidence>
<dbReference type="AlphaFoldDB" id="A0A4Z0H991"/>
<reference evidence="1 2" key="1">
    <citation type="submission" date="2019-03" db="EMBL/GenBank/DDBJ databases">
        <authorList>
            <person name="Gonzalez-Pimentel J.L."/>
        </authorList>
    </citation>
    <scope>NUCLEOTIDE SEQUENCE [LARGE SCALE GENOMIC DNA]</scope>
    <source>
        <strain evidence="1 2">JCM 31289</strain>
    </source>
</reference>
<protein>
    <submittedName>
        <fullName evidence="1">Uncharacterized protein</fullName>
    </submittedName>
</protein>
<keyword evidence="2" id="KW-1185">Reference proteome</keyword>
<dbReference type="Proteomes" id="UP000297948">
    <property type="component" value="Unassembled WGS sequence"/>
</dbReference>
<dbReference type="EMBL" id="SRID01000092">
    <property type="protein sequence ID" value="TGB10565.1"/>
    <property type="molecule type" value="Genomic_DNA"/>
</dbReference>
<dbReference type="OrthoDB" id="3696636at2"/>
<organism evidence="1 2">
    <name type="scientific">Streptomyces palmae</name>
    <dbReference type="NCBI Taxonomy" id="1701085"/>
    <lineage>
        <taxon>Bacteria</taxon>
        <taxon>Bacillati</taxon>
        <taxon>Actinomycetota</taxon>
        <taxon>Actinomycetes</taxon>
        <taxon>Kitasatosporales</taxon>
        <taxon>Streptomycetaceae</taxon>
        <taxon>Streptomyces</taxon>
    </lineage>
</organism>
<evidence type="ECO:0000313" key="2">
    <source>
        <dbReference type="Proteomes" id="UP000297948"/>
    </source>
</evidence>
<comment type="caution">
    <text evidence="1">The sequence shown here is derived from an EMBL/GenBank/DDBJ whole genome shotgun (WGS) entry which is preliminary data.</text>
</comment>
<sequence>MTDPRNPGSLAPGAYPDPSELADRYLVLIERAYPGSVERQYADGIYCVRDFNRQTGGIHLALRGLAASYAVRAEPVPAVRVGKRTLDTLPDPRASLGHLIAEGGTVWVEEPDLAALGASAAARLLPGVHRLPAGGLAALLPAYRQVWFM</sequence>
<dbReference type="RefSeq" id="WP_135339109.1">
    <property type="nucleotide sequence ID" value="NZ_JBHLTX010000054.1"/>
</dbReference>